<sequence>MKRITFSIILSILVSTSVNGQTDQDLIKETIYDFIDGTTYNYPDTIASAFLPGTRMFLYNDEDSLWMMTSEQYASLYSRKPPGTRNNRIGSIKTIDIEKDVAFAKVQFIIPFFGNRYYDLLLLKKIQGQWKIIAKCTSAEPIPKSPQEMIAQPVKEVVMDNLNRPWSMAFLSEEEAIIAEKDGDLLRVNLSTKEKQKITGLPTDVARKIKIDTSKHSWGVFPPRAHGQTRSFNAGWFQVLLDPDFKNNAYIYISYAAENKKRESTTKVIRGKLSGNKLTRIETLFLAEPYSHGLFHYGGGMIFGSDGKLYITIGERNLFEHLNPVPPLSQDITDKRGKIIRINPDGSIPDDNPYFGPDAIKGLFALGIRASQGLTIDPATDKIWFSEHGTIQGDELNILTAGANYGWPHRTSGGYRSKDYNPPIIPGTTFTDPVHFWDKTVAPTGLTFYSGREFPQWNGNLLVPGLSKGSLWRVIIANDTVISAEELFINDRVRLRKAVVSPRGQLYLLSDEEHGKLIRVRNVNN</sequence>
<reference evidence="2" key="1">
    <citation type="submission" date="2023-06" db="EMBL/GenBank/DDBJ databases">
        <title>Genomic of Parafulvivirga corallium.</title>
        <authorList>
            <person name="Wang G."/>
        </authorList>
    </citation>
    <scope>NUCLEOTIDE SEQUENCE</scope>
    <source>
        <strain evidence="2">BMA10</strain>
    </source>
</reference>
<dbReference type="InterPro" id="IPR032710">
    <property type="entry name" value="NTF2-like_dom_sf"/>
</dbReference>
<dbReference type="SUPFAM" id="SSF54427">
    <property type="entry name" value="NTF2-like"/>
    <property type="match status" value="1"/>
</dbReference>
<dbReference type="Proteomes" id="UP001172082">
    <property type="component" value="Unassembled WGS sequence"/>
</dbReference>
<dbReference type="Pfam" id="PF12893">
    <property type="entry name" value="Lumazine_bd_2"/>
    <property type="match status" value="1"/>
</dbReference>
<dbReference type="InterPro" id="IPR039437">
    <property type="entry name" value="FrzH/put_lumazine-bd"/>
</dbReference>
<dbReference type="RefSeq" id="WP_346750700.1">
    <property type="nucleotide sequence ID" value="NZ_JAUJEA010000001.1"/>
</dbReference>
<dbReference type="Pfam" id="PF07995">
    <property type="entry name" value="GSDH"/>
    <property type="match status" value="1"/>
</dbReference>
<feature type="domain" description="Glucose/Sorbosone dehydrogenase" evidence="1">
    <location>
        <begin position="162"/>
        <end position="519"/>
    </location>
</feature>
<dbReference type="SUPFAM" id="SSF50952">
    <property type="entry name" value="Soluble quinoprotein glucose dehydrogenase"/>
    <property type="match status" value="1"/>
</dbReference>
<proteinExistence type="predicted"/>
<protein>
    <submittedName>
        <fullName evidence="2">PQQ-dependent sugar dehydrogenase</fullName>
    </submittedName>
</protein>
<dbReference type="PANTHER" id="PTHR19328">
    <property type="entry name" value="HEDGEHOG-INTERACTING PROTEIN"/>
    <property type="match status" value="1"/>
</dbReference>
<dbReference type="PANTHER" id="PTHR19328:SF75">
    <property type="entry name" value="ALDOSE SUGAR DEHYDROGENASE YLII"/>
    <property type="match status" value="1"/>
</dbReference>
<dbReference type="Gene3D" id="2.120.10.30">
    <property type="entry name" value="TolB, C-terminal domain"/>
    <property type="match status" value="1"/>
</dbReference>
<dbReference type="Gene3D" id="3.10.450.50">
    <property type="match status" value="1"/>
</dbReference>
<comment type="caution">
    <text evidence="2">The sequence shown here is derived from an EMBL/GenBank/DDBJ whole genome shotgun (WGS) entry which is preliminary data.</text>
</comment>
<gene>
    <name evidence="2" type="ORF">QQ008_04880</name>
</gene>
<keyword evidence="3" id="KW-1185">Reference proteome</keyword>
<accession>A0ABT8KKB2</accession>
<dbReference type="InterPro" id="IPR012938">
    <property type="entry name" value="Glc/Sorbosone_DH"/>
</dbReference>
<dbReference type="InterPro" id="IPR011042">
    <property type="entry name" value="6-blade_b-propeller_TolB-like"/>
</dbReference>
<dbReference type="InterPro" id="IPR011041">
    <property type="entry name" value="Quinoprot_gluc/sorb_DH_b-prop"/>
</dbReference>
<dbReference type="EMBL" id="JAUJEA010000001">
    <property type="protein sequence ID" value="MDN5200678.1"/>
    <property type="molecule type" value="Genomic_DNA"/>
</dbReference>
<evidence type="ECO:0000313" key="3">
    <source>
        <dbReference type="Proteomes" id="UP001172082"/>
    </source>
</evidence>
<name>A0ABT8KKB2_9BACT</name>
<evidence type="ECO:0000259" key="1">
    <source>
        <dbReference type="Pfam" id="PF07995"/>
    </source>
</evidence>
<organism evidence="2 3">
    <name type="scientific">Splendidivirga corallicola</name>
    <dbReference type="NCBI Taxonomy" id="3051826"/>
    <lineage>
        <taxon>Bacteria</taxon>
        <taxon>Pseudomonadati</taxon>
        <taxon>Bacteroidota</taxon>
        <taxon>Cytophagia</taxon>
        <taxon>Cytophagales</taxon>
        <taxon>Splendidivirgaceae</taxon>
        <taxon>Splendidivirga</taxon>
    </lineage>
</organism>
<evidence type="ECO:0000313" key="2">
    <source>
        <dbReference type="EMBL" id="MDN5200678.1"/>
    </source>
</evidence>